<reference evidence="3" key="1">
    <citation type="journal article" date="2006" name="PLoS Biol.">
        <title>Macronuclear genome sequence of the ciliate Tetrahymena thermophila, a model eukaryote.</title>
        <authorList>
            <person name="Eisen J.A."/>
            <person name="Coyne R.S."/>
            <person name="Wu M."/>
            <person name="Wu D."/>
            <person name="Thiagarajan M."/>
            <person name="Wortman J.R."/>
            <person name="Badger J.H."/>
            <person name="Ren Q."/>
            <person name="Amedeo P."/>
            <person name="Jones K.M."/>
            <person name="Tallon L.J."/>
            <person name="Delcher A.L."/>
            <person name="Salzberg S.L."/>
            <person name="Silva J.C."/>
            <person name="Haas B.J."/>
            <person name="Majoros W.H."/>
            <person name="Farzad M."/>
            <person name="Carlton J.M."/>
            <person name="Smith R.K. Jr."/>
            <person name="Garg J."/>
            <person name="Pearlman R.E."/>
            <person name="Karrer K.M."/>
            <person name="Sun L."/>
            <person name="Manning G."/>
            <person name="Elde N.C."/>
            <person name="Turkewitz A.P."/>
            <person name="Asai D.J."/>
            <person name="Wilkes D.E."/>
            <person name="Wang Y."/>
            <person name="Cai H."/>
            <person name="Collins K."/>
            <person name="Stewart B.A."/>
            <person name="Lee S.R."/>
            <person name="Wilamowska K."/>
            <person name="Weinberg Z."/>
            <person name="Ruzzo W.L."/>
            <person name="Wloga D."/>
            <person name="Gaertig J."/>
            <person name="Frankel J."/>
            <person name="Tsao C.-C."/>
            <person name="Gorovsky M.A."/>
            <person name="Keeling P.J."/>
            <person name="Waller R.F."/>
            <person name="Patron N.J."/>
            <person name="Cherry J.M."/>
            <person name="Stover N.A."/>
            <person name="Krieger C.J."/>
            <person name="del Toro C."/>
            <person name="Ryder H.F."/>
            <person name="Williamson S.C."/>
            <person name="Barbeau R.A."/>
            <person name="Hamilton E.P."/>
            <person name="Orias E."/>
        </authorList>
    </citation>
    <scope>NUCLEOTIDE SEQUENCE [LARGE SCALE GENOMIC DNA]</scope>
    <source>
        <strain evidence="3">SB210</strain>
    </source>
</reference>
<evidence type="ECO:0000256" key="1">
    <source>
        <dbReference type="SAM" id="Phobius"/>
    </source>
</evidence>
<proteinExistence type="predicted"/>
<gene>
    <name evidence="2" type="ORF">TTHERM_000827039</name>
</gene>
<keyword evidence="1" id="KW-1133">Transmembrane helix</keyword>
<dbReference type="InParanoid" id="W7XJJ8"/>
<dbReference type="EMBL" id="GG662692">
    <property type="protein sequence ID" value="EWS74219.1"/>
    <property type="molecule type" value="Genomic_DNA"/>
</dbReference>
<feature type="transmembrane region" description="Helical" evidence="1">
    <location>
        <begin position="81"/>
        <end position="105"/>
    </location>
</feature>
<name>W7XJJ8_TETTS</name>
<dbReference type="GeneID" id="24440828"/>
<sequence>MLFLVYMQLFLCLISLKQISLLTNINLKQYILEQHLDLQGLQLLQQLSGLLLAGILLSWYLQCFQDIQILQHFFHQMELALYYLAQYLLLPFTLIILSHTTDIYILTDILNLFSFVEFLKNQEEFNYFILYIKSFVFMHIFKSHNISLKYQNLKQIYKRLNKYQSHCKNY</sequence>
<keyword evidence="3" id="KW-1185">Reference proteome</keyword>
<feature type="transmembrane region" description="Helical" evidence="1">
    <location>
        <begin position="41"/>
        <end position="61"/>
    </location>
</feature>
<accession>W7XJJ8</accession>
<dbReference type="AlphaFoldDB" id="W7XJJ8"/>
<dbReference type="KEGG" id="tet:TTHERM_000827039"/>
<keyword evidence="1 2" id="KW-0812">Transmembrane</keyword>
<evidence type="ECO:0000313" key="3">
    <source>
        <dbReference type="Proteomes" id="UP000009168"/>
    </source>
</evidence>
<organism evidence="2 3">
    <name type="scientific">Tetrahymena thermophila (strain SB210)</name>
    <dbReference type="NCBI Taxonomy" id="312017"/>
    <lineage>
        <taxon>Eukaryota</taxon>
        <taxon>Sar</taxon>
        <taxon>Alveolata</taxon>
        <taxon>Ciliophora</taxon>
        <taxon>Intramacronucleata</taxon>
        <taxon>Oligohymenophorea</taxon>
        <taxon>Hymenostomatida</taxon>
        <taxon>Tetrahymenina</taxon>
        <taxon>Tetrahymenidae</taxon>
        <taxon>Tetrahymena</taxon>
    </lineage>
</organism>
<protein>
    <submittedName>
        <fullName evidence="2">Transmembrane protein, putative</fullName>
    </submittedName>
</protein>
<keyword evidence="1" id="KW-0472">Membrane</keyword>
<evidence type="ECO:0000313" key="2">
    <source>
        <dbReference type="EMBL" id="EWS74219.1"/>
    </source>
</evidence>
<dbReference type="Proteomes" id="UP000009168">
    <property type="component" value="Unassembled WGS sequence"/>
</dbReference>
<dbReference type="RefSeq" id="XP_012653247.1">
    <property type="nucleotide sequence ID" value="XM_012797793.1"/>
</dbReference>